<dbReference type="PROSITE" id="PS50878">
    <property type="entry name" value="RT_POL"/>
    <property type="match status" value="1"/>
</dbReference>
<name>A0A810C833_9BRAD</name>
<sequence>MLFNYEYQWDKRGKVIFAPNEDCDRRAQQLIRFIEARVDFPECFYHYKPGGHVAALHRHLENQFFFKIDIRNFFYSISRNRVAAALHRIGYPYARTFAKWSSVKNPYEVGPRYVLPIGFRQSPILASLCLMRSPVMEVVSWAEEMGAFVSIYLDDLVCSGPDKAVLETLYDLFLIAFAEANLSANPNKIVPPTDSLVVFNCNLREGVASVTPERIDEFFNGWRSAEATLAFEAYCNWVSERNAA</sequence>
<dbReference type="SUPFAM" id="SSF56672">
    <property type="entry name" value="DNA/RNA polymerases"/>
    <property type="match status" value="1"/>
</dbReference>
<evidence type="ECO:0000313" key="2">
    <source>
        <dbReference type="EMBL" id="BCE83773.1"/>
    </source>
</evidence>
<dbReference type="InterPro" id="IPR043502">
    <property type="entry name" value="DNA/RNA_pol_sf"/>
</dbReference>
<dbReference type="InterPro" id="IPR043128">
    <property type="entry name" value="Rev_trsase/Diguanyl_cyclase"/>
</dbReference>
<organism evidence="2">
    <name type="scientific">Bradyrhizobium diazoefficiens</name>
    <dbReference type="NCBI Taxonomy" id="1355477"/>
    <lineage>
        <taxon>Bacteria</taxon>
        <taxon>Pseudomonadati</taxon>
        <taxon>Pseudomonadota</taxon>
        <taxon>Alphaproteobacteria</taxon>
        <taxon>Hyphomicrobiales</taxon>
        <taxon>Nitrobacteraceae</taxon>
        <taxon>Bradyrhizobium</taxon>
    </lineage>
</organism>
<evidence type="ECO:0000259" key="1">
    <source>
        <dbReference type="PROSITE" id="PS50878"/>
    </source>
</evidence>
<dbReference type="EMBL" id="AP023098">
    <property type="protein sequence ID" value="BCE83773.1"/>
    <property type="molecule type" value="Genomic_DNA"/>
</dbReference>
<proteinExistence type="predicted"/>
<feature type="domain" description="Reverse transcriptase" evidence="1">
    <location>
        <begin position="1"/>
        <end position="203"/>
    </location>
</feature>
<dbReference type="AlphaFoldDB" id="A0A810C833"/>
<dbReference type="Pfam" id="PF00078">
    <property type="entry name" value="RVT_1"/>
    <property type="match status" value="1"/>
</dbReference>
<dbReference type="Gene3D" id="3.30.70.270">
    <property type="match status" value="1"/>
</dbReference>
<dbReference type="InterPro" id="IPR000477">
    <property type="entry name" value="RT_dom"/>
</dbReference>
<accession>A0A810C833</accession>
<gene>
    <name evidence="2" type="ORF">XF9B_51940</name>
</gene>
<protein>
    <recommendedName>
        <fullName evidence="1">Reverse transcriptase domain-containing protein</fullName>
    </recommendedName>
</protein>
<reference evidence="2" key="1">
    <citation type="submission" date="2020-05" db="EMBL/GenBank/DDBJ databases">
        <title>Complete genome sequence of Bradyrhizobium diazoefficiens XF9 isolated from soybean nodule.</title>
        <authorList>
            <person name="Noda R."/>
            <person name="Kakizaki K."/>
            <person name="Minamisawa K."/>
        </authorList>
    </citation>
    <scope>NUCLEOTIDE SEQUENCE</scope>
    <source>
        <strain evidence="2">XF9</strain>
    </source>
</reference>